<evidence type="ECO:0000313" key="1">
    <source>
        <dbReference type="EMBL" id="KAF2102526.1"/>
    </source>
</evidence>
<proteinExistence type="predicted"/>
<protein>
    <recommendedName>
        <fullName evidence="3">BTB domain-containing protein</fullName>
    </recommendedName>
</protein>
<dbReference type="Gene3D" id="3.30.710.10">
    <property type="entry name" value="Potassium Channel Kv1.1, Chain A"/>
    <property type="match status" value="1"/>
</dbReference>
<evidence type="ECO:0000313" key="2">
    <source>
        <dbReference type="Proteomes" id="UP000799772"/>
    </source>
</evidence>
<keyword evidence="2" id="KW-1185">Reference proteome</keyword>
<sequence length="190" mass="21445">MAANANAGTSDDPLVIFKLGHEKIEAHIRKSHLCMASRHFRNHFMHNENIIDGCVFKVGVEDEIHLPLVSHTTFASFKNFVYGGGRIYLSHMHSLLTGVALDGVAIIVQANSEAFWEEMLDLYIFALKYKCDGLRNEVLALWRGLNAIVSSTSDYSAPQHTIMRAYGCLRDEDRLIQEMIRHARETLATL</sequence>
<name>A0A9P4IQR2_9PEZI</name>
<dbReference type="Proteomes" id="UP000799772">
    <property type="component" value="Unassembled WGS sequence"/>
</dbReference>
<comment type="caution">
    <text evidence="1">The sequence shown here is derived from an EMBL/GenBank/DDBJ whole genome shotgun (WGS) entry which is preliminary data.</text>
</comment>
<evidence type="ECO:0008006" key="3">
    <source>
        <dbReference type="Google" id="ProtNLM"/>
    </source>
</evidence>
<organism evidence="1 2">
    <name type="scientific">Rhizodiscina lignyota</name>
    <dbReference type="NCBI Taxonomy" id="1504668"/>
    <lineage>
        <taxon>Eukaryota</taxon>
        <taxon>Fungi</taxon>
        <taxon>Dikarya</taxon>
        <taxon>Ascomycota</taxon>
        <taxon>Pezizomycotina</taxon>
        <taxon>Dothideomycetes</taxon>
        <taxon>Pleosporomycetidae</taxon>
        <taxon>Aulographales</taxon>
        <taxon>Rhizodiscinaceae</taxon>
        <taxon>Rhizodiscina</taxon>
    </lineage>
</organism>
<accession>A0A9P4IQR2</accession>
<dbReference type="AlphaFoldDB" id="A0A9P4IQR2"/>
<reference evidence="1" key="1">
    <citation type="journal article" date="2020" name="Stud. Mycol.">
        <title>101 Dothideomycetes genomes: a test case for predicting lifestyles and emergence of pathogens.</title>
        <authorList>
            <person name="Haridas S."/>
            <person name="Albert R."/>
            <person name="Binder M."/>
            <person name="Bloem J."/>
            <person name="Labutti K."/>
            <person name="Salamov A."/>
            <person name="Andreopoulos B."/>
            <person name="Baker S."/>
            <person name="Barry K."/>
            <person name="Bills G."/>
            <person name="Bluhm B."/>
            <person name="Cannon C."/>
            <person name="Castanera R."/>
            <person name="Culley D."/>
            <person name="Daum C."/>
            <person name="Ezra D."/>
            <person name="Gonzalez J."/>
            <person name="Henrissat B."/>
            <person name="Kuo A."/>
            <person name="Liang C."/>
            <person name="Lipzen A."/>
            <person name="Lutzoni F."/>
            <person name="Magnuson J."/>
            <person name="Mondo S."/>
            <person name="Nolan M."/>
            <person name="Ohm R."/>
            <person name="Pangilinan J."/>
            <person name="Park H.-J."/>
            <person name="Ramirez L."/>
            <person name="Alfaro M."/>
            <person name="Sun H."/>
            <person name="Tritt A."/>
            <person name="Yoshinaga Y."/>
            <person name="Zwiers L.-H."/>
            <person name="Turgeon B."/>
            <person name="Goodwin S."/>
            <person name="Spatafora J."/>
            <person name="Crous P."/>
            <person name="Grigoriev I."/>
        </authorList>
    </citation>
    <scope>NUCLEOTIDE SEQUENCE</scope>
    <source>
        <strain evidence="1">CBS 133067</strain>
    </source>
</reference>
<dbReference type="CDD" id="cd18186">
    <property type="entry name" value="BTB_POZ_ZBTB_KLHL-like"/>
    <property type="match status" value="1"/>
</dbReference>
<gene>
    <name evidence="1" type="ORF">NA57DRAFT_52094</name>
</gene>
<dbReference type="EMBL" id="ML978122">
    <property type="protein sequence ID" value="KAF2102526.1"/>
    <property type="molecule type" value="Genomic_DNA"/>
</dbReference>
<dbReference type="InterPro" id="IPR011333">
    <property type="entry name" value="SKP1/BTB/POZ_sf"/>
</dbReference>